<keyword evidence="4" id="KW-0572">Peptidoglycan-anchor</keyword>
<evidence type="ECO:0000256" key="2">
    <source>
        <dbReference type="ARBA" id="ARBA00022525"/>
    </source>
</evidence>
<evidence type="ECO:0000256" key="4">
    <source>
        <dbReference type="ARBA" id="ARBA00023088"/>
    </source>
</evidence>
<keyword evidence="10" id="KW-1185">Reference proteome</keyword>
<name>A0A7W7MN30_9ACTN</name>
<protein>
    <submittedName>
        <fullName evidence="9">LPXTG-motif cell wall-anchored protein</fullName>
    </submittedName>
</protein>
<keyword evidence="2" id="KW-0964">Secreted</keyword>
<evidence type="ECO:0000313" key="10">
    <source>
        <dbReference type="Proteomes" id="UP000578112"/>
    </source>
</evidence>
<evidence type="ECO:0000256" key="6">
    <source>
        <dbReference type="SAM" id="Phobius"/>
    </source>
</evidence>
<organism evidence="9 10">
    <name type="scientific">Actinoplanes digitatis</name>
    <dbReference type="NCBI Taxonomy" id="1868"/>
    <lineage>
        <taxon>Bacteria</taxon>
        <taxon>Bacillati</taxon>
        <taxon>Actinomycetota</taxon>
        <taxon>Actinomycetes</taxon>
        <taxon>Micromonosporales</taxon>
        <taxon>Micromonosporaceae</taxon>
        <taxon>Actinoplanes</taxon>
    </lineage>
</organism>
<proteinExistence type="predicted"/>
<accession>A0A7W7MN30</accession>
<sequence length="361" mass="37326">MSAWLRRGTAATYAATLGVLLLGAPAAAAAPSAPAPTGAAAARKAAAPPASVDARLFLYNEHGQAAVAPGDTVTFVMSTAGYPENVPQHKTVVLELPEGVTFRSATNQHASGPCVPDAAGRKVTCTTQDPVDQLPATNGAWWVTTDFSDELPLGEYVTAKATLTTEIPDPEQDNNVSSWDVFVATTGDMSVAISAPPGPWKVGDKFDATFKVHNFGPYRAPFSLSSGINPVSGLRYSGWPEGCGFDPGEMQCTFGVLEAGKTFEFTMRFEVTEYDADGISLTPTIYPGNQDTNAANDKASYRAKIIKPSASPSPSPTGGQAGGEPTLPITGAPAVPLAAAGLSLLAAGAGALLLARRRRTS</sequence>
<evidence type="ECO:0000256" key="3">
    <source>
        <dbReference type="ARBA" id="ARBA00022729"/>
    </source>
</evidence>
<evidence type="ECO:0000259" key="8">
    <source>
        <dbReference type="PROSITE" id="PS50847"/>
    </source>
</evidence>
<evidence type="ECO:0000256" key="7">
    <source>
        <dbReference type="SAM" id="SignalP"/>
    </source>
</evidence>
<evidence type="ECO:0000313" key="9">
    <source>
        <dbReference type="EMBL" id="MBB4759934.1"/>
    </source>
</evidence>
<feature type="region of interest" description="Disordered" evidence="5">
    <location>
        <begin position="307"/>
        <end position="330"/>
    </location>
</feature>
<dbReference type="RefSeq" id="WP_184989339.1">
    <property type="nucleotide sequence ID" value="NZ_BOMK01000050.1"/>
</dbReference>
<evidence type="ECO:0000256" key="5">
    <source>
        <dbReference type="SAM" id="MobiDB-lite"/>
    </source>
</evidence>
<dbReference type="AlphaFoldDB" id="A0A7W7MN30"/>
<gene>
    <name evidence="9" type="ORF">BJ971_000490</name>
</gene>
<feature type="transmembrane region" description="Helical" evidence="6">
    <location>
        <begin position="334"/>
        <end position="355"/>
    </location>
</feature>
<keyword evidence="6" id="KW-0472">Membrane</keyword>
<reference evidence="9 10" key="1">
    <citation type="submission" date="2020-08" db="EMBL/GenBank/DDBJ databases">
        <title>Sequencing the genomes of 1000 actinobacteria strains.</title>
        <authorList>
            <person name="Klenk H.-P."/>
        </authorList>
    </citation>
    <scope>NUCLEOTIDE SEQUENCE [LARGE SCALE GENOMIC DNA]</scope>
    <source>
        <strain evidence="9 10">DSM 43149</strain>
    </source>
</reference>
<keyword evidence="6" id="KW-0812">Transmembrane</keyword>
<dbReference type="InterPro" id="IPR019931">
    <property type="entry name" value="LPXTG_anchor"/>
</dbReference>
<dbReference type="EMBL" id="JACHNH010000001">
    <property type="protein sequence ID" value="MBB4759934.1"/>
    <property type="molecule type" value="Genomic_DNA"/>
</dbReference>
<keyword evidence="1" id="KW-0134">Cell wall</keyword>
<dbReference type="PROSITE" id="PS50847">
    <property type="entry name" value="GRAM_POS_ANCHORING"/>
    <property type="match status" value="1"/>
</dbReference>
<keyword evidence="6" id="KW-1133">Transmembrane helix</keyword>
<comment type="caution">
    <text evidence="9">The sequence shown here is derived from an EMBL/GenBank/DDBJ whole genome shotgun (WGS) entry which is preliminary data.</text>
</comment>
<feature type="domain" description="Gram-positive cocci surface proteins LPxTG" evidence="8">
    <location>
        <begin position="327"/>
        <end position="361"/>
    </location>
</feature>
<dbReference type="Proteomes" id="UP000578112">
    <property type="component" value="Unassembled WGS sequence"/>
</dbReference>
<feature type="chain" id="PRO_5030634918" evidence="7">
    <location>
        <begin position="30"/>
        <end position="361"/>
    </location>
</feature>
<evidence type="ECO:0000256" key="1">
    <source>
        <dbReference type="ARBA" id="ARBA00022512"/>
    </source>
</evidence>
<dbReference type="NCBIfam" id="TIGR01167">
    <property type="entry name" value="LPXTG_anchor"/>
    <property type="match status" value="1"/>
</dbReference>
<keyword evidence="3 7" id="KW-0732">Signal</keyword>
<feature type="signal peptide" evidence="7">
    <location>
        <begin position="1"/>
        <end position="29"/>
    </location>
</feature>